<dbReference type="EMBL" id="AP025739">
    <property type="protein sequence ID" value="BDI29919.1"/>
    <property type="molecule type" value="Genomic_DNA"/>
</dbReference>
<dbReference type="PANTHER" id="PTHR12143:SF43">
    <property type="entry name" value="PUTATIVE-RELATED"/>
    <property type="match status" value="1"/>
</dbReference>
<dbReference type="InterPro" id="IPR041371">
    <property type="entry name" value="GH92_N"/>
</dbReference>
<keyword evidence="2" id="KW-1185">Reference proteome</keyword>
<evidence type="ECO:0000313" key="1">
    <source>
        <dbReference type="EMBL" id="BDI29919.1"/>
    </source>
</evidence>
<dbReference type="GO" id="GO:0006516">
    <property type="term" value="P:glycoprotein catabolic process"/>
    <property type="evidence" value="ECO:0007669"/>
    <property type="project" value="TreeGrafter"/>
</dbReference>
<dbReference type="AlphaFoldDB" id="A0A402D2K0"/>
<dbReference type="Gene3D" id="1.20.1050.60">
    <property type="entry name" value="alpha-1,2-mannosidase"/>
    <property type="match status" value="1"/>
</dbReference>
<dbReference type="Pfam" id="PF17678">
    <property type="entry name" value="Glyco_hydro_92N"/>
    <property type="match status" value="1"/>
</dbReference>
<dbReference type="InterPro" id="IPR005887">
    <property type="entry name" value="GH92_a_mannosidase_put"/>
</dbReference>
<dbReference type="InterPro" id="IPR014718">
    <property type="entry name" value="GH-type_carb-bd"/>
</dbReference>
<dbReference type="RefSeq" id="WP_119323772.1">
    <property type="nucleotide sequence ID" value="NZ_AP025739.1"/>
</dbReference>
<dbReference type="Gene3D" id="1.20.1610.10">
    <property type="entry name" value="alpha-1,2-mannosidases domains"/>
    <property type="match status" value="1"/>
</dbReference>
<dbReference type="FunFam" id="3.30.2080.10:FF:000001">
    <property type="entry name" value="Alpha-1,2-mannosidase subfamily"/>
    <property type="match status" value="1"/>
</dbReference>
<dbReference type="Pfam" id="PF07971">
    <property type="entry name" value="Glyco_hydro_92"/>
    <property type="match status" value="1"/>
</dbReference>
<dbReference type="GO" id="GO:0005975">
    <property type="term" value="P:carbohydrate metabolic process"/>
    <property type="evidence" value="ECO:0007669"/>
    <property type="project" value="InterPro"/>
</dbReference>
<dbReference type="Proteomes" id="UP000287394">
    <property type="component" value="Chromosome"/>
</dbReference>
<gene>
    <name evidence="1" type="ORF">CCAX7_19700</name>
</gene>
<proteinExistence type="predicted"/>
<dbReference type="Gene3D" id="3.30.2080.10">
    <property type="entry name" value="GH92 mannosidase domain"/>
    <property type="match status" value="1"/>
</dbReference>
<sequence length="867" mass="93630">MTFNPLLLVNPLQGANSQGEFSRGNTLPLVSAPWGMTQWTLQNGSGRWFFDPNTPTISSLRATRQPSPWMADYGVFGIFAQTGDLVASRAARAVRYNPEDLSVHPDYLSVVLADDGTRMEMSATERCGIFRFTYAADVTARVLIDANHGARIHAGENLITGLSRTNHGGVPENFACYFAVRFDRPFTNAFVTQGGAATGQTELEGEEIGVVAEFEAGAPVVVKIGASFISVEQAIRNIDLEIGNKDFDAVRGELSATWSDLLGRIEVEGGTTDQNRTFYSCLYRAHLFPHMFHETDAAGQTVHYSAYTGEVLPGVAYTDSGFWDTYRTLFPLLSILQPKRYGEILQGFVNAYKEGGWLPQWPSPGYRAVMIGTHIDAVFADAFVKGVTGFDREMAYEGLLKDANIPGDPHDLYGRVGLDDYLKLGYVAAETANKSASRSLDYHYDDFCISQVAGVLGRTTDQDRLRARARNYTKLYDAESGFVRGRNADGSWPANFNPYSWGGPYVEGSAWQSTWAVPHDPAGLMAVMGGQEALVRKLDRMMYQSPKFEVGSYGQEIHEMSEMAAVQFGQYAQSNQPVHLALFLYAAAGSPARTQYWVRRTMNELYTPDDFPGDEDNGEMASWYLFNALGLYPLCPGHPSYVLSSPLFPKATVTLEDGKKLVIEALANSAQNCYVTGVAVNGAAHPSLSISHDDIAAGGSLTFTMAAAPSPRALSASDLPYSLSAYPEMAPATDPFGASLKISCGGSDAGGEFADDCYVTGGEVVSLGGPGVYASARRGAFQYALPLPALPEGQSYTVRLRFAASDASEFNGRVIGAGQTSGERSVDPNYADGVREDFSGVAPSGDGLIRIETAQGALSAIEIFAAG</sequence>
<dbReference type="NCBIfam" id="TIGR01180">
    <property type="entry name" value="aman2_put"/>
    <property type="match status" value="1"/>
</dbReference>
<dbReference type="FunFam" id="1.20.1050.60:FF:000001">
    <property type="entry name" value="Putative alpha-1,2-mannosidase"/>
    <property type="match status" value="1"/>
</dbReference>
<evidence type="ECO:0000313" key="2">
    <source>
        <dbReference type="Proteomes" id="UP000287394"/>
    </source>
</evidence>
<accession>A0A402D2K0</accession>
<dbReference type="PANTHER" id="PTHR12143">
    <property type="entry name" value="PEPTIDE N-GLYCANASE PNGASE -RELATED"/>
    <property type="match status" value="1"/>
</dbReference>
<dbReference type="GO" id="GO:0005829">
    <property type="term" value="C:cytosol"/>
    <property type="evidence" value="ECO:0007669"/>
    <property type="project" value="TreeGrafter"/>
</dbReference>
<dbReference type="InterPro" id="IPR012939">
    <property type="entry name" value="Glyco_hydro_92"/>
</dbReference>
<dbReference type="InterPro" id="IPR008928">
    <property type="entry name" value="6-hairpin_glycosidase_sf"/>
</dbReference>
<dbReference type="KEGG" id="ccot:CCAX7_19700"/>
<dbReference type="Gene3D" id="2.70.98.10">
    <property type="match status" value="1"/>
</dbReference>
<dbReference type="GO" id="GO:0000224">
    <property type="term" value="F:peptide-N4-(N-acetyl-beta-glucosaminyl)asparagine amidase activity"/>
    <property type="evidence" value="ECO:0007669"/>
    <property type="project" value="TreeGrafter"/>
</dbReference>
<dbReference type="GO" id="GO:0030246">
    <property type="term" value="F:carbohydrate binding"/>
    <property type="evidence" value="ECO:0007669"/>
    <property type="project" value="InterPro"/>
</dbReference>
<reference evidence="1 2" key="1">
    <citation type="journal article" date="2019" name="Int. J. Syst. Evol. Microbiol.">
        <title>Capsulimonas corticalis gen. nov., sp. nov., an aerobic capsulated bacterium, of a novel bacterial order, Capsulimonadales ord. nov., of the class Armatimonadia of the phylum Armatimonadetes.</title>
        <authorList>
            <person name="Li J."/>
            <person name="Kudo C."/>
            <person name="Tonouchi A."/>
        </authorList>
    </citation>
    <scope>NUCLEOTIDE SEQUENCE [LARGE SCALE GENOMIC DNA]</scope>
    <source>
        <strain evidence="1 2">AX-7</strain>
    </source>
</reference>
<protein>
    <submittedName>
        <fullName evidence="1">Alpha-1 2-mannosidase</fullName>
    </submittedName>
</protein>
<dbReference type="SUPFAM" id="SSF48208">
    <property type="entry name" value="Six-hairpin glycosidases"/>
    <property type="match status" value="1"/>
</dbReference>
<dbReference type="InterPro" id="IPR050883">
    <property type="entry name" value="PNGase"/>
</dbReference>
<dbReference type="OrthoDB" id="9758101at2"/>
<organism evidence="1 2">
    <name type="scientific">Capsulimonas corticalis</name>
    <dbReference type="NCBI Taxonomy" id="2219043"/>
    <lineage>
        <taxon>Bacteria</taxon>
        <taxon>Bacillati</taxon>
        <taxon>Armatimonadota</taxon>
        <taxon>Armatimonadia</taxon>
        <taxon>Capsulimonadales</taxon>
        <taxon>Capsulimonadaceae</taxon>
        <taxon>Capsulimonas</taxon>
    </lineage>
</organism>
<name>A0A402D2K0_9BACT</name>